<dbReference type="AlphaFoldDB" id="A0A816DN59"/>
<evidence type="ECO:0000256" key="2">
    <source>
        <dbReference type="ARBA" id="ARBA00022692"/>
    </source>
</evidence>
<feature type="transmembrane region" description="Helical" evidence="5">
    <location>
        <begin position="24"/>
        <end position="45"/>
    </location>
</feature>
<evidence type="ECO:0000256" key="5">
    <source>
        <dbReference type="SAM" id="Phobius"/>
    </source>
</evidence>
<accession>A0A816DN59</accession>
<feature type="domain" description="G-protein coupled receptors family 1 profile" evidence="6">
    <location>
        <begin position="36"/>
        <end position="136"/>
    </location>
</feature>
<dbReference type="SUPFAM" id="SSF81321">
    <property type="entry name" value="Family A G protein-coupled receptor-like"/>
    <property type="match status" value="1"/>
</dbReference>
<organism evidence="8 9">
    <name type="scientific">Adineta ricciae</name>
    <name type="common">Rotifer</name>
    <dbReference type="NCBI Taxonomy" id="249248"/>
    <lineage>
        <taxon>Eukaryota</taxon>
        <taxon>Metazoa</taxon>
        <taxon>Spiralia</taxon>
        <taxon>Gnathifera</taxon>
        <taxon>Rotifera</taxon>
        <taxon>Eurotatoria</taxon>
        <taxon>Bdelloidea</taxon>
        <taxon>Adinetida</taxon>
        <taxon>Adinetidae</taxon>
        <taxon>Adineta</taxon>
    </lineage>
</organism>
<evidence type="ECO:0000256" key="3">
    <source>
        <dbReference type="ARBA" id="ARBA00022989"/>
    </source>
</evidence>
<gene>
    <name evidence="7" type="ORF">EDS130_LOCUS32142</name>
    <name evidence="8" type="ORF">XAT740_LOCUS52331</name>
</gene>
<evidence type="ECO:0000256" key="4">
    <source>
        <dbReference type="ARBA" id="ARBA00023136"/>
    </source>
</evidence>
<dbReference type="PROSITE" id="PS50262">
    <property type="entry name" value="G_PROTEIN_RECEP_F1_2"/>
    <property type="match status" value="1"/>
</dbReference>
<reference evidence="8" key="1">
    <citation type="submission" date="2021-02" db="EMBL/GenBank/DDBJ databases">
        <authorList>
            <person name="Nowell W R."/>
        </authorList>
    </citation>
    <scope>NUCLEOTIDE SEQUENCE</scope>
</reference>
<dbReference type="Proteomes" id="UP000663852">
    <property type="component" value="Unassembled WGS sequence"/>
</dbReference>
<dbReference type="OrthoDB" id="10039984at2759"/>
<evidence type="ECO:0000259" key="6">
    <source>
        <dbReference type="PROSITE" id="PS50262"/>
    </source>
</evidence>
<dbReference type="InterPro" id="IPR017452">
    <property type="entry name" value="GPCR_Rhodpsn_7TM"/>
</dbReference>
<dbReference type="Proteomes" id="UP000663828">
    <property type="component" value="Unassembled WGS sequence"/>
</dbReference>
<name>A0A816DN59_ADIRI</name>
<keyword evidence="2 5" id="KW-0812">Transmembrane</keyword>
<sequence length="136" mass="15024">MSSNSSDAILIANLLSISTEMNRYFPILIFLLGTVGNILNCLALSQRTLRSNPCASFFLASSFSNLITLISGVAIRLLAGWNADLTDTNNWICKIRIFVLFTSRTAASWLITFATIDRWLSSSIDLMIGVKLARRS</sequence>
<keyword evidence="3 5" id="KW-1133">Transmembrane helix</keyword>
<proteinExistence type="predicted"/>
<dbReference type="GO" id="GO:0016020">
    <property type="term" value="C:membrane"/>
    <property type="evidence" value="ECO:0007669"/>
    <property type="project" value="UniProtKB-SubCell"/>
</dbReference>
<comment type="caution">
    <text evidence="8">The sequence shown here is derived from an EMBL/GenBank/DDBJ whole genome shotgun (WGS) entry which is preliminary data.</text>
</comment>
<evidence type="ECO:0000313" key="7">
    <source>
        <dbReference type="EMBL" id="CAF1330115.1"/>
    </source>
</evidence>
<keyword evidence="9" id="KW-1185">Reference proteome</keyword>
<dbReference type="Gene3D" id="1.20.1070.10">
    <property type="entry name" value="Rhodopsin 7-helix transmembrane proteins"/>
    <property type="match status" value="1"/>
</dbReference>
<comment type="subcellular location">
    <subcellularLocation>
        <location evidence="1">Membrane</location>
    </subcellularLocation>
</comment>
<evidence type="ECO:0000313" key="9">
    <source>
        <dbReference type="Proteomes" id="UP000663828"/>
    </source>
</evidence>
<evidence type="ECO:0000256" key="1">
    <source>
        <dbReference type="ARBA" id="ARBA00004370"/>
    </source>
</evidence>
<dbReference type="EMBL" id="CAJNOR010008594">
    <property type="protein sequence ID" value="CAF1635120.1"/>
    <property type="molecule type" value="Genomic_DNA"/>
</dbReference>
<dbReference type="EMBL" id="CAJNOJ010000243">
    <property type="protein sequence ID" value="CAF1330115.1"/>
    <property type="molecule type" value="Genomic_DNA"/>
</dbReference>
<evidence type="ECO:0000313" key="8">
    <source>
        <dbReference type="EMBL" id="CAF1635120.1"/>
    </source>
</evidence>
<protein>
    <recommendedName>
        <fullName evidence="6">G-protein coupled receptors family 1 profile domain-containing protein</fullName>
    </recommendedName>
</protein>
<feature type="transmembrane region" description="Helical" evidence="5">
    <location>
        <begin position="57"/>
        <end position="75"/>
    </location>
</feature>
<keyword evidence="4 5" id="KW-0472">Membrane</keyword>